<keyword evidence="2" id="KW-0812">Transmembrane</keyword>
<keyword evidence="2" id="KW-0472">Membrane</keyword>
<reference evidence="3" key="2">
    <citation type="submission" date="2020-05" db="EMBL/GenBank/DDBJ databases">
        <authorList>
            <person name="Kim H.-S."/>
            <person name="Proctor R.H."/>
            <person name="Brown D.W."/>
        </authorList>
    </citation>
    <scope>NUCLEOTIDE SEQUENCE</scope>
    <source>
        <strain evidence="3">NRRL 22465</strain>
    </source>
</reference>
<comment type="caution">
    <text evidence="3">The sequence shown here is derived from an EMBL/GenBank/DDBJ whole genome shotgun (WGS) entry which is preliminary data.</text>
</comment>
<dbReference type="InterPro" id="IPR050282">
    <property type="entry name" value="Cycloisomerase_2"/>
</dbReference>
<keyword evidence="2" id="KW-1133">Transmembrane helix</keyword>
<organism evidence="3 4">
    <name type="scientific">Fusarium zealandicum</name>
    <dbReference type="NCBI Taxonomy" id="1053134"/>
    <lineage>
        <taxon>Eukaryota</taxon>
        <taxon>Fungi</taxon>
        <taxon>Dikarya</taxon>
        <taxon>Ascomycota</taxon>
        <taxon>Pezizomycotina</taxon>
        <taxon>Sordariomycetes</taxon>
        <taxon>Hypocreomycetidae</taxon>
        <taxon>Hypocreales</taxon>
        <taxon>Nectriaceae</taxon>
        <taxon>Fusarium</taxon>
        <taxon>Fusarium staphyleae species complex</taxon>
    </lineage>
</organism>
<feature type="transmembrane region" description="Helical" evidence="2">
    <location>
        <begin position="20"/>
        <end position="42"/>
    </location>
</feature>
<name>A0A8H4XJW8_9HYPO</name>
<gene>
    <name evidence="3" type="ORF">FZEAL_6017</name>
</gene>
<dbReference type="InterPro" id="IPR011048">
    <property type="entry name" value="Haem_d1_sf"/>
</dbReference>
<accession>A0A8H4XJW8</accession>
<dbReference type="PANTHER" id="PTHR30344">
    <property type="entry name" value="6-PHOSPHOGLUCONOLACTONASE-RELATED"/>
    <property type="match status" value="1"/>
</dbReference>
<dbReference type="InterPro" id="IPR015943">
    <property type="entry name" value="WD40/YVTN_repeat-like_dom_sf"/>
</dbReference>
<dbReference type="SUPFAM" id="SSF51004">
    <property type="entry name" value="C-terminal (heme d1) domain of cytochrome cd1-nitrite reductase"/>
    <property type="match status" value="1"/>
</dbReference>
<evidence type="ECO:0008006" key="5">
    <source>
        <dbReference type="Google" id="ProtNLM"/>
    </source>
</evidence>
<protein>
    <recommendedName>
        <fullName evidence="5">6-phosphogluconolactonase</fullName>
    </recommendedName>
</protein>
<evidence type="ECO:0000256" key="1">
    <source>
        <dbReference type="ARBA" id="ARBA00005564"/>
    </source>
</evidence>
<dbReference type="AlphaFoldDB" id="A0A8H4XJW8"/>
<dbReference type="InterPro" id="IPR019405">
    <property type="entry name" value="Lactonase_7-beta_prop"/>
</dbReference>
<dbReference type="EMBL" id="JABEYC010000435">
    <property type="protein sequence ID" value="KAF4977453.1"/>
    <property type="molecule type" value="Genomic_DNA"/>
</dbReference>
<evidence type="ECO:0000256" key="2">
    <source>
        <dbReference type="SAM" id="Phobius"/>
    </source>
</evidence>
<dbReference type="GO" id="GO:0017057">
    <property type="term" value="F:6-phosphogluconolactonase activity"/>
    <property type="evidence" value="ECO:0007669"/>
    <property type="project" value="TreeGrafter"/>
</dbReference>
<keyword evidence="4" id="KW-1185">Reference proteome</keyword>
<proteinExistence type="inferred from homology"/>
<dbReference type="Pfam" id="PF10282">
    <property type="entry name" value="Lactonase"/>
    <property type="match status" value="1"/>
</dbReference>
<reference evidence="3" key="1">
    <citation type="journal article" date="2020" name="BMC Genomics">
        <title>Correction to: Identification and distribution of gene clusters required for synthesis of sphingolipid metabolism inhibitors in diverse species of the filamentous fungus Fusarium.</title>
        <authorList>
            <person name="Kim H.S."/>
            <person name="Lohmar J.M."/>
            <person name="Busman M."/>
            <person name="Brown D.W."/>
            <person name="Naumann T.A."/>
            <person name="Divon H.H."/>
            <person name="Lysoe E."/>
            <person name="Uhlig S."/>
            <person name="Proctor R.H."/>
        </authorList>
    </citation>
    <scope>NUCLEOTIDE SEQUENCE</scope>
    <source>
        <strain evidence="3">NRRL 22465</strain>
    </source>
</reference>
<dbReference type="Gene3D" id="2.130.10.10">
    <property type="entry name" value="YVTN repeat-like/Quinoprotein amine dehydrogenase"/>
    <property type="match status" value="1"/>
</dbReference>
<dbReference type="Proteomes" id="UP000635477">
    <property type="component" value="Unassembled WGS sequence"/>
</dbReference>
<sequence>MGLLYRRGTSSKNPFRDNSIALLVSTLLLATPIFVLLFHCVYQTFYHKHSPWKLPHEVPISSGDGGSVASFLYVASYSGTVTTLNFTRAEREDAPVTLERVSSTEGCAGSPSWLTLDHIHSVLYCTDEGIRDDKNGSLASFRTGADGRLTPLDKVETVLGPVSAVVYGEHGNGLAVAHYGGSAFSTWDIKDPAKISSVQVRQFKLDEPGPDPSRQEASHPHAAVVDPSGQFVLVPDLGADLIRIYAVGTAGLELAELDPLVVAAGSGPRHVAFSVRDTKTFMYLVTELGNTIFGYKVVYDDGSIAFAEIWTGGIHGKGKHVPENALASEIIVSPDNRFLILSSRNENSLATPNFDTSNRTCIVSDPLISFEINAETGHLTLQEEVPCGGRFPRQFAINKAGSLVAVALQIDGRVVVIERDAETGKLDVNTTLLTQTAPSQAFLISLIHIRPVANVLCPELRVAGSQVRRRIKLGVSGCSAEATLFYYSAMPPEIGHLRAPEIELSADMMQGETC</sequence>
<evidence type="ECO:0000313" key="4">
    <source>
        <dbReference type="Proteomes" id="UP000635477"/>
    </source>
</evidence>
<dbReference type="OrthoDB" id="9972196at2759"/>
<dbReference type="PANTHER" id="PTHR30344:SF1">
    <property type="entry name" value="6-PHOSPHOGLUCONOLACTONASE"/>
    <property type="match status" value="1"/>
</dbReference>
<evidence type="ECO:0000313" key="3">
    <source>
        <dbReference type="EMBL" id="KAF4977453.1"/>
    </source>
</evidence>
<comment type="similarity">
    <text evidence="1">Belongs to the cycloisomerase 2 family.</text>
</comment>